<proteinExistence type="predicted"/>
<gene>
    <name evidence="3" type="ORF">EDC25_11067</name>
</gene>
<protein>
    <submittedName>
        <fullName evidence="3">Putative repeat protein (TIGR01451 family)</fullName>
    </submittedName>
</protein>
<evidence type="ECO:0000313" key="3">
    <source>
        <dbReference type="EMBL" id="TCS98006.1"/>
    </source>
</evidence>
<comment type="caution">
    <text evidence="3">The sequence shown here is derived from an EMBL/GenBank/DDBJ whole genome shotgun (WGS) entry which is preliminary data.</text>
</comment>
<evidence type="ECO:0000256" key="1">
    <source>
        <dbReference type="SAM" id="SignalP"/>
    </source>
</evidence>
<dbReference type="OrthoDB" id="6057062at2"/>
<reference evidence="3 4" key="1">
    <citation type="submission" date="2019-03" db="EMBL/GenBank/DDBJ databases">
        <title>Genomic Encyclopedia of Type Strains, Phase IV (KMG-IV): sequencing the most valuable type-strain genomes for metagenomic binning, comparative biology and taxonomic classification.</title>
        <authorList>
            <person name="Goeker M."/>
        </authorList>
    </citation>
    <scope>NUCLEOTIDE SEQUENCE [LARGE SCALE GENOMIC DNA]</scope>
    <source>
        <strain evidence="3 4">DSM 21944</strain>
    </source>
</reference>
<organism evidence="3 4">
    <name type="scientific">Pseudofulvimonas gallinarii</name>
    <dbReference type="NCBI Taxonomy" id="634155"/>
    <lineage>
        <taxon>Bacteria</taxon>
        <taxon>Pseudomonadati</taxon>
        <taxon>Pseudomonadota</taxon>
        <taxon>Gammaproteobacteria</taxon>
        <taxon>Lysobacterales</taxon>
        <taxon>Rhodanobacteraceae</taxon>
        <taxon>Pseudofulvimonas</taxon>
    </lineage>
</organism>
<dbReference type="RefSeq" id="WP_132577416.1">
    <property type="nucleotide sequence ID" value="NZ_JBHLWF010000033.1"/>
</dbReference>
<keyword evidence="4" id="KW-1185">Reference proteome</keyword>
<keyword evidence="1" id="KW-0732">Signal</keyword>
<dbReference type="PANTHER" id="PTHR34819">
    <property type="entry name" value="LARGE CYSTEINE-RICH PERIPLASMIC PROTEIN OMCB"/>
    <property type="match status" value="1"/>
</dbReference>
<name>A0A4R3LJZ0_9GAMM</name>
<accession>A0A4R3LJZ0</accession>
<feature type="domain" description="DUF11" evidence="2">
    <location>
        <begin position="667"/>
        <end position="762"/>
    </location>
</feature>
<feature type="signal peptide" evidence="1">
    <location>
        <begin position="1"/>
        <end position="21"/>
    </location>
</feature>
<feature type="domain" description="DUF11" evidence="2">
    <location>
        <begin position="913"/>
        <end position="992"/>
    </location>
</feature>
<dbReference type="PANTHER" id="PTHR34819:SF5">
    <property type="entry name" value="CONSERVED REPEAT DOMAIN PROTEIN"/>
    <property type="match status" value="1"/>
</dbReference>
<evidence type="ECO:0000259" key="2">
    <source>
        <dbReference type="Pfam" id="PF01345"/>
    </source>
</evidence>
<dbReference type="EMBL" id="SMAF01000010">
    <property type="protein sequence ID" value="TCS98006.1"/>
    <property type="molecule type" value="Genomic_DNA"/>
</dbReference>
<feature type="chain" id="PRO_5030099321" evidence="1">
    <location>
        <begin position="22"/>
        <end position="1148"/>
    </location>
</feature>
<dbReference type="Pfam" id="PF01345">
    <property type="entry name" value="DUF11"/>
    <property type="match status" value="2"/>
</dbReference>
<dbReference type="InterPro" id="IPR001434">
    <property type="entry name" value="OmcB-like_DUF11"/>
</dbReference>
<dbReference type="InterPro" id="IPR051172">
    <property type="entry name" value="Chlamydia_OmcB"/>
</dbReference>
<dbReference type="AlphaFoldDB" id="A0A4R3LJZ0"/>
<sequence length="1148" mass="118417">MLLQRLLLALGLLMLASTTWAVSVAGYASRDDVTVGQVFSVNVVVVNNQPTAISDFRISIVRPAEAGTISNHTDAVCNPTNCSAGAQINWTQASLAPGETYVATFKTTLNTQANTAGTVVTFPVAISGNGSSLANTTVQVTSKGANTAATSQRLRLSTSTPVLPPGEEALLVASVGNTHATTISFGNTLTVLVPAGLDVVEAIGGSVSGQQVTWNLGALNPLTSVQRLLVVRAAGSAVPQVATVQATLQADGEASTAKHVIAIQRSPRLRVFIEPERTWGRNNSASITQLRVENHGATTLDSVSLRARIAAGSGGGSYPSDSPTGCTGSCSAGNEYVWNVGSLPPGASRIYSHHDLISNSNSNASLVGESIRMEALAISASGRAIATADVAVVTSDPLEVKVNPAAPDFPLGKPVAVEIALGNLSTTNVSLGTTLNLRLPRGLTVIEADGGNTTATGLSWNIGAINPGDIRARHILVQADGGGGYAPPWDRLFQNGFEQANAAGAPLGPLLAVVGNDAGDASATFRQHGAFTHHINPMQIKLALSRGVVASSNAINGEITVSNTGAVDLFGTNVYLRLPAGNYWIHNLSDAGAGAGSTGNGEIVNWSIGQLPAGASRSVSFAVELNSGLESALSRPYEAWARASNGLHRAHAVELLTTIAAPEVRLAVETSHDTVQPGDSLTYTLAYGNVATSSASTPTLRLLLPEGVEFVSASDGGALVGNRVVWPVGAVQPGFNGRRQATVNVLGQPAGSLLATTAVLTDTANRLAHVDVVHAVHPDDALRVAVAMSPAAVPSAGYLSGEVVVVNTSDVDIFDATVNVRVPYRNYWRFDLSDSGTGSGSTGGGEVMSWNVGQLPAGAVRTRSFGLQLRSDAQGGDILSYTAWARGNNGADRAAANDLLFVRTARALRLGVETSHDAVQMGDALTYTLVYGNTQVNASSSATLRLPVPDGLTFVSATDGGALVGGEVVWTLGALPATHTNQRQATFIVADLPEGHLLKTTPWLSDTSGHFAHADITNYVETAPALSVAAVMSATSVSPNGVFSGQVTVTNNEAVDLFIGSVHLRVPPGNYWISNVSDGGTGGGSTGGGELINWNLGTLAAGATRTVTFTAQLRSEVLPGDVLIYRTFTRASSGLDHARSQRVVRVQP</sequence>
<dbReference type="Proteomes" id="UP000294599">
    <property type="component" value="Unassembled WGS sequence"/>
</dbReference>
<evidence type="ECO:0000313" key="4">
    <source>
        <dbReference type="Proteomes" id="UP000294599"/>
    </source>
</evidence>